<dbReference type="GO" id="GO:0005737">
    <property type="term" value="C:cytoplasm"/>
    <property type="evidence" value="ECO:0007669"/>
    <property type="project" value="UniProtKB-SubCell"/>
</dbReference>
<feature type="domain" description="tRNA(Ile)-lysidine/2-thiocytidine synthase N-terminal" evidence="8">
    <location>
        <begin position="52"/>
        <end position="231"/>
    </location>
</feature>
<dbReference type="CDD" id="cd01992">
    <property type="entry name" value="TilS_N"/>
    <property type="match status" value="1"/>
</dbReference>
<evidence type="ECO:0000256" key="3">
    <source>
        <dbReference type="ARBA" id="ARBA00022741"/>
    </source>
</evidence>
<evidence type="ECO:0000313" key="10">
    <source>
        <dbReference type="Proteomes" id="UP000249577"/>
    </source>
</evidence>
<keyword evidence="4 6" id="KW-0067">ATP-binding</keyword>
<dbReference type="AlphaFoldDB" id="A0A2W5KQ09"/>
<dbReference type="Pfam" id="PF01171">
    <property type="entry name" value="ATP_bind_3"/>
    <property type="match status" value="1"/>
</dbReference>
<comment type="domain">
    <text evidence="6">The N-terminal region contains the highly conserved SGGXDS motif, predicted to be a P-loop motif involved in ATP binding.</text>
</comment>
<dbReference type="EC" id="6.3.4.19" evidence="6"/>
<dbReference type="NCBIfam" id="TIGR02432">
    <property type="entry name" value="lysidine_TilS_N"/>
    <property type="match status" value="1"/>
</dbReference>
<comment type="catalytic activity">
    <reaction evidence="5 6">
        <text>cytidine(34) in tRNA(Ile2) + L-lysine + ATP = lysidine(34) in tRNA(Ile2) + AMP + diphosphate + H(+)</text>
        <dbReference type="Rhea" id="RHEA:43744"/>
        <dbReference type="Rhea" id="RHEA-COMP:10625"/>
        <dbReference type="Rhea" id="RHEA-COMP:10670"/>
        <dbReference type="ChEBI" id="CHEBI:15378"/>
        <dbReference type="ChEBI" id="CHEBI:30616"/>
        <dbReference type="ChEBI" id="CHEBI:32551"/>
        <dbReference type="ChEBI" id="CHEBI:33019"/>
        <dbReference type="ChEBI" id="CHEBI:82748"/>
        <dbReference type="ChEBI" id="CHEBI:83665"/>
        <dbReference type="ChEBI" id="CHEBI:456215"/>
        <dbReference type="EC" id="6.3.4.19"/>
    </reaction>
</comment>
<dbReference type="GO" id="GO:0006400">
    <property type="term" value="P:tRNA modification"/>
    <property type="evidence" value="ECO:0007669"/>
    <property type="project" value="UniProtKB-UniRule"/>
</dbReference>
<comment type="subcellular location">
    <subcellularLocation>
        <location evidence="6">Cytoplasm</location>
    </subcellularLocation>
</comment>
<dbReference type="HAMAP" id="MF_01161">
    <property type="entry name" value="tRNA_Ile_lys_synt"/>
    <property type="match status" value="1"/>
</dbReference>
<accession>A0A2W5KQ09</accession>
<evidence type="ECO:0000256" key="4">
    <source>
        <dbReference type="ARBA" id="ARBA00022840"/>
    </source>
</evidence>
<dbReference type="GO" id="GO:0032267">
    <property type="term" value="F:tRNA(Ile)-lysidine synthase activity"/>
    <property type="evidence" value="ECO:0007669"/>
    <property type="project" value="UniProtKB-EC"/>
</dbReference>
<keyword evidence="6" id="KW-0963">Cytoplasm</keyword>
<proteinExistence type="inferred from homology"/>
<evidence type="ECO:0000313" key="9">
    <source>
        <dbReference type="EMBL" id="PZQ19121.1"/>
    </source>
</evidence>
<keyword evidence="1 6" id="KW-0436">Ligase</keyword>
<feature type="binding site" evidence="6">
    <location>
        <begin position="57"/>
        <end position="62"/>
    </location>
    <ligand>
        <name>ATP</name>
        <dbReference type="ChEBI" id="CHEBI:30616"/>
    </ligand>
</feature>
<evidence type="ECO:0000259" key="8">
    <source>
        <dbReference type="Pfam" id="PF01171"/>
    </source>
</evidence>
<feature type="region of interest" description="Disordered" evidence="7">
    <location>
        <begin position="347"/>
        <end position="378"/>
    </location>
</feature>
<dbReference type="InterPro" id="IPR012094">
    <property type="entry name" value="tRNA_Ile_lys_synt"/>
</dbReference>
<keyword evidence="3 6" id="KW-0547">Nucleotide-binding</keyword>
<dbReference type="InterPro" id="IPR014729">
    <property type="entry name" value="Rossmann-like_a/b/a_fold"/>
</dbReference>
<evidence type="ECO:0000256" key="6">
    <source>
        <dbReference type="HAMAP-Rule" id="MF_01161"/>
    </source>
</evidence>
<keyword evidence="2 6" id="KW-0819">tRNA processing</keyword>
<dbReference type="InterPro" id="IPR012795">
    <property type="entry name" value="tRNA_Ile_lys_synt_N"/>
</dbReference>
<name>A0A2W5KQ09_ANCNO</name>
<evidence type="ECO:0000256" key="5">
    <source>
        <dbReference type="ARBA" id="ARBA00048539"/>
    </source>
</evidence>
<dbReference type="PANTHER" id="PTHR43033">
    <property type="entry name" value="TRNA(ILE)-LYSIDINE SYNTHASE-RELATED"/>
    <property type="match status" value="1"/>
</dbReference>
<dbReference type="InterPro" id="IPR011063">
    <property type="entry name" value="TilS/TtcA_N"/>
</dbReference>
<comment type="caution">
    <text evidence="9">The sequence shown here is derived from an EMBL/GenBank/DDBJ whole genome shotgun (WGS) entry which is preliminary data.</text>
</comment>
<evidence type="ECO:0000256" key="1">
    <source>
        <dbReference type="ARBA" id="ARBA00022598"/>
    </source>
</evidence>
<reference evidence="9 10" key="1">
    <citation type="submission" date="2017-08" db="EMBL/GenBank/DDBJ databases">
        <title>Infants hospitalized years apart are colonized by the same room-sourced microbial strains.</title>
        <authorList>
            <person name="Brooks B."/>
            <person name="Olm M.R."/>
            <person name="Firek B.A."/>
            <person name="Baker R."/>
            <person name="Thomas B.C."/>
            <person name="Morowitz M.J."/>
            <person name="Banfield J.F."/>
        </authorList>
    </citation>
    <scope>NUCLEOTIDE SEQUENCE [LARGE SCALE GENOMIC DNA]</scope>
    <source>
        <strain evidence="9">S2_005_003_R2_43</strain>
    </source>
</reference>
<dbReference type="EMBL" id="QFPN01000001">
    <property type="protein sequence ID" value="PZQ19121.1"/>
    <property type="molecule type" value="Genomic_DNA"/>
</dbReference>
<sequence length="378" mass="39962">MTDKATSGGRDKARRGAEAPGEAAAPPPLPDPIGGVECVELFQRAFAGRSSILLGVSGGADSSALLVLAGEWAQNPGAPKISVATVDHGLRREAREEAAAVAELAARYGLPFTLLEAGLEPRETRIEETARHHRYAALYRCARAIRADAIATAHTLDDQAETVLMRLAAGSGPAGLAAMRPAVVREGVVHVRPFLDMPKARLVATLQARNLGWAEDRMNADPRFARARLRAAREALEREGLTAERLGVFAFRMARVNAAVDAAVDVAFEAHARKHDRGVALAPELAGAPDEVKLRVLARVVSEVGGAKIALERLERLADRIVTRASGASTLAGAQIVWSEDGRIAVTPAPPRRSAAEKAPGDDAEIGQDRGATHPHGL</sequence>
<dbReference type="GO" id="GO:0005524">
    <property type="term" value="F:ATP binding"/>
    <property type="evidence" value="ECO:0007669"/>
    <property type="project" value="UniProtKB-UniRule"/>
</dbReference>
<evidence type="ECO:0000256" key="2">
    <source>
        <dbReference type="ARBA" id="ARBA00022694"/>
    </source>
</evidence>
<protein>
    <recommendedName>
        <fullName evidence="6">tRNA(Ile)-lysidine synthase</fullName>
        <ecNumber evidence="6">6.3.4.19</ecNumber>
    </recommendedName>
    <alternativeName>
        <fullName evidence="6">tRNA(Ile)-2-lysyl-cytidine synthase</fullName>
    </alternativeName>
    <alternativeName>
        <fullName evidence="6">tRNA(Ile)-lysidine synthetase</fullName>
    </alternativeName>
</protein>
<feature type="compositionally biased region" description="Basic and acidic residues" evidence="7">
    <location>
        <begin position="354"/>
        <end position="372"/>
    </location>
</feature>
<gene>
    <name evidence="6 9" type="primary">tilS</name>
    <name evidence="9" type="ORF">DI565_01660</name>
</gene>
<comment type="similarity">
    <text evidence="6">Belongs to the tRNA(Ile)-lysidine synthase family.</text>
</comment>
<dbReference type="Gene3D" id="3.40.50.620">
    <property type="entry name" value="HUPs"/>
    <property type="match status" value="1"/>
</dbReference>
<comment type="function">
    <text evidence="6">Ligates lysine onto the cytidine present at position 34 of the AUA codon-specific tRNA(Ile) that contains the anticodon CAU, in an ATP-dependent manner. Cytidine is converted to lysidine, thus changing the amino acid specificity of the tRNA from methionine to isoleucine.</text>
</comment>
<feature type="region of interest" description="Disordered" evidence="7">
    <location>
        <begin position="1"/>
        <end position="31"/>
    </location>
</feature>
<dbReference type="PANTHER" id="PTHR43033:SF1">
    <property type="entry name" value="TRNA(ILE)-LYSIDINE SYNTHASE-RELATED"/>
    <property type="match status" value="1"/>
</dbReference>
<dbReference type="SUPFAM" id="SSF52402">
    <property type="entry name" value="Adenine nucleotide alpha hydrolases-like"/>
    <property type="match status" value="1"/>
</dbReference>
<organism evidence="9 10">
    <name type="scientific">Ancylobacter novellus</name>
    <name type="common">Thiobacillus novellus</name>
    <dbReference type="NCBI Taxonomy" id="921"/>
    <lineage>
        <taxon>Bacteria</taxon>
        <taxon>Pseudomonadati</taxon>
        <taxon>Pseudomonadota</taxon>
        <taxon>Alphaproteobacteria</taxon>
        <taxon>Hyphomicrobiales</taxon>
        <taxon>Xanthobacteraceae</taxon>
        <taxon>Ancylobacter</taxon>
    </lineage>
</organism>
<feature type="compositionally biased region" description="Basic and acidic residues" evidence="7">
    <location>
        <begin position="1"/>
        <end position="17"/>
    </location>
</feature>
<dbReference type="Proteomes" id="UP000249577">
    <property type="component" value="Unassembled WGS sequence"/>
</dbReference>
<evidence type="ECO:0000256" key="7">
    <source>
        <dbReference type="SAM" id="MobiDB-lite"/>
    </source>
</evidence>